<dbReference type="Proteomes" id="UP000610966">
    <property type="component" value="Unassembled WGS sequence"/>
</dbReference>
<evidence type="ECO:0000259" key="1">
    <source>
        <dbReference type="Pfam" id="PF13625"/>
    </source>
</evidence>
<dbReference type="AlphaFoldDB" id="A0A8J3R8N6"/>
<feature type="domain" description="Helicase XPB/Ssl2 N-terminal" evidence="1">
    <location>
        <begin position="560"/>
        <end position="680"/>
    </location>
</feature>
<dbReference type="Pfam" id="PF13625">
    <property type="entry name" value="Helicase_C_3"/>
    <property type="match status" value="1"/>
</dbReference>
<protein>
    <recommendedName>
        <fullName evidence="1">Helicase XPB/Ssl2 N-terminal domain-containing protein</fullName>
    </recommendedName>
</protein>
<dbReference type="EMBL" id="BOOG01000034">
    <property type="protein sequence ID" value="GIH71381.1"/>
    <property type="molecule type" value="Genomic_DNA"/>
</dbReference>
<comment type="caution">
    <text evidence="2">The sequence shown here is derived from an EMBL/GenBank/DDBJ whole genome shotgun (WGS) entry which is preliminary data.</text>
</comment>
<dbReference type="InterPro" id="IPR032830">
    <property type="entry name" value="XPB/Ssl2_N"/>
</dbReference>
<sequence length="728" mass="77693">MSSERHLADWLKTRSREQLDLILARGGLVKGGVARRDLPRVLLQHRVATSLIGFCTLPQTQTLAAVAWLAERQYGSIGGEFWRAEDPAERAVPRTRVIDLLAGADASLRAAAEATLTELADMALVLPPHGDQVIVPNAVHAHLAGALGLGRPAGQLIAAYFNAPEVHKIAMGLGFPKAAGRDAAERNVVGFLTDPARVRALLAEAPGSVREWVTTIARHGSRVRTHAFHHGGVYGYNPNNKFVFHPGGSGDPNTDWLTARGLLLPAGSLDVAELPFEVAEAVLGEVRAPYTPEPPQPPADLPAVDGVEGAGQIALTTAASQIERLLAACATEPLSLRKAGGVAVRDTKRVAKTVGVDDQIARLWLDLTAQADLLGLHAEPVPRPKGHRGKLPEPVVTALPTARYDAWLEQPPIRRMVPILAAWATVPEIFTYWPDPDQTAVALIQPSDPEAVGLRYALLEALTALPDGKGSDTRTLPYLLARAGWHRPYRVGDGPDTLDRITATLREAELLGVTAHGTLTTLGHAVMDLLRTGRAWSAPEPALTDALTGMLPPPQTTAYFQADLTAVVGGIPDVRLAALLDAAAKRESEGHAVVWRFSAATVRHALDAGHDATDLLARLSAAAQAPLPQPLVYLVKDAGRTHGRMRVVRSGCCIRSDDEALLDELARARALHKLGLRKIAPTVLISSAGERETLAGLRAAGYTPVLEAETGATVVEKTSQRRAPARRI</sequence>
<evidence type="ECO:0000313" key="3">
    <source>
        <dbReference type="Proteomes" id="UP000610966"/>
    </source>
</evidence>
<dbReference type="RefSeq" id="WP_204017083.1">
    <property type="nucleotide sequence ID" value="NZ_BOOG01000034.1"/>
</dbReference>
<accession>A0A8J3R8N6</accession>
<organism evidence="2 3">
    <name type="scientific">Sphaerimonospora thailandensis</name>
    <dbReference type="NCBI Taxonomy" id="795644"/>
    <lineage>
        <taxon>Bacteria</taxon>
        <taxon>Bacillati</taxon>
        <taxon>Actinomycetota</taxon>
        <taxon>Actinomycetes</taxon>
        <taxon>Streptosporangiales</taxon>
        <taxon>Streptosporangiaceae</taxon>
        <taxon>Sphaerimonospora</taxon>
    </lineage>
</organism>
<proteinExistence type="predicted"/>
<evidence type="ECO:0000313" key="2">
    <source>
        <dbReference type="EMBL" id="GIH71381.1"/>
    </source>
</evidence>
<name>A0A8J3R8N6_9ACTN</name>
<reference evidence="2" key="1">
    <citation type="submission" date="2021-01" db="EMBL/GenBank/DDBJ databases">
        <title>Whole genome shotgun sequence of Sphaerimonospora thailandensis NBRC 107569.</title>
        <authorList>
            <person name="Komaki H."/>
            <person name="Tamura T."/>
        </authorList>
    </citation>
    <scope>NUCLEOTIDE SEQUENCE</scope>
    <source>
        <strain evidence="2">NBRC 107569</strain>
    </source>
</reference>
<keyword evidence="3" id="KW-1185">Reference proteome</keyword>
<gene>
    <name evidence="2" type="ORF">Mth01_36340</name>
</gene>